<sequence length="75" mass="7821">MPAWHMPEVLEVPVRFPVRVPDVVSVGVPDGVADGVAGEAPAGEGPAPHARSACSGWPPSPPRMRSRPNSTIFLA</sequence>
<evidence type="ECO:0000313" key="2">
    <source>
        <dbReference type="EMBL" id="GAA4822274.1"/>
    </source>
</evidence>
<dbReference type="Proteomes" id="UP001501265">
    <property type="component" value="Unassembled WGS sequence"/>
</dbReference>
<organism evidence="2 3">
    <name type="scientific">Streptomyces ziwulingensis</name>
    <dbReference type="NCBI Taxonomy" id="1045501"/>
    <lineage>
        <taxon>Bacteria</taxon>
        <taxon>Bacillati</taxon>
        <taxon>Actinomycetota</taxon>
        <taxon>Actinomycetes</taxon>
        <taxon>Kitasatosporales</taxon>
        <taxon>Streptomycetaceae</taxon>
        <taxon>Streptomyces</taxon>
    </lineage>
</organism>
<dbReference type="EMBL" id="BAABIG010000084">
    <property type="protein sequence ID" value="GAA4822274.1"/>
    <property type="molecule type" value="Genomic_DNA"/>
</dbReference>
<gene>
    <name evidence="2" type="ORF">GCM10023220_64470</name>
</gene>
<name>A0ABP9CYQ9_9ACTN</name>
<comment type="caution">
    <text evidence="2">The sequence shown here is derived from an EMBL/GenBank/DDBJ whole genome shotgun (WGS) entry which is preliminary data.</text>
</comment>
<feature type="compositionally biased region" description="Low complexity" evidence="1">
    <location>
        <begin position="35"/>
        <end position="51"/>
    </location>
</feature>
<reference evidence="3" key="1">
    <citation type="journal article" date="2019" name="Int. J. Syst. Evol. Microbiol.">
        <title>The Global Catalogue of Microorganisms (GCM) 10K type strain sequencing project: providing services to taxonomists for standard genome sequencing and annotation.</title>
        <authorList>
            <consortium name="The Broad Institute Genomics Platform"/>
            <consortium name="The Broad Institute Genome Sequencing Center for Infectious Disease"/>
            <person name="Wu L."/>
            <person name="Ma J."/>
        </authorList>
    </citation>
    <scope>NUCLEOTIDE SEQUENCE [LARGE SCALE GENOMIC DNA]</scope>
    <source>
        <strain evidence="3">JCM 18081</strain>
    </source>
</reference>
<evidence type="ECO:0000313" key="3">
    <source>
        <dbReference type="Proteomes" id="UP001501265"/>
    </source>
</evidence>
<accession>A0ABP9CYQ9</accession>
<evidence type="ECO:0000256" key="1">
    <source>
        <dbReference type="SAM" id="MobiDB-lite"/>
    </source>
</evidence>
<protein>
    <submittedName>
        <fullName evidence="2">Uncharacterized protein</fullName>
    </submittedName>
</protein>
<feature type="region of interest" description="Disordered" evidence="1">
    <location>
        <begin position="35"/>
        <end position="75"/>
    </location>
</feature>
<keyword evidence="3" id="KW-1185">Reference proteome</keyword>
<proteinExistence type="predicted"/>